<dbReference type="EMBL" id="AP012319">
    <property type="protein sequence ID" value="BAL87367.1"/>
    <property type="molecule type" value="Genomic_DNA"/>
</dbReference>
<evidence type="ECO:0000256" key="1">
    <source>
        <dbReference type="SAM" id="Phobius"/>
    </source>
</evidence>
<evidence type="ECO:0000313" key="3">
    <source>
        <dbReference type="Proteomes" id="UP000007882"/>
    </source>
</evidence>
<accession>I0H2Y0</accession>
<evidence type="ECO:0000313" key="2">
    <source>
        <dbReference type="EMBL" id="BAL87367.1"/>
    </source>
</evidence>
<dbReference type="STRING" id="512565.AMIS_21470"/>
<reference evidence="2 3" key="1">
    <citation type="submission" date="2012-02" db="EMBL/GenBank/DDBJ databases">
        <title>Complete genome sequence of Actinoplanes missouriensis 431 (= NBRC 102363).</title>
        <authorList>
            <person name="Ohnishi Y."/>
            <person name="Ishikawa J."/>
            <person name="Sekine M."/>
            <person name="Hosoyama A."/>
            <person name="Harada T."/>
            <person name="Narita H."/>
            <person name="Hata T."/>
            <person name="Konno Y."/>
            <person name="Tutikane K."/>
            <person name="Fujita N."/>
            <person name="Horinouchi S."/>
            <person name="Hayakawa M."/>
        </authorList>
    </citation>
    <scope>NUCLEOTIDE SEQUENCE [LARGE SCALE GENOMIC DNA]</scope>
    <source>
        <strain evidence="3">ATCC 14538 / DSM 43046 / CBS 188.64 / JCM 3121 / NBRC 102363 / NCIMB 12654 / NRRL B-3342 / UNCC 431</strain>
    </source>
</reference>
<keyword evidence="3" id="KW-1185">Reference proteome</keyword>
<dbReference type="HOGENOM" id="CLU_1507542_0_0_11"/>
<keyword evidence="1" id="KW-0472">Membrane</keyword>
<keyword evidence="1" id="KW-1133">Transmembrane helix</keyword>
<name>I0H2Y0_ACTM4</name>
<gene>
    <name evidence="2" type="ordered locus">AMIS_21470</name>
</gene>
<organism evidence="2 3">
    <name type="scientific">Actinoplanes missouriensis (strain ATCC 14538 / DSM 43046 / CBS 188.64 / JCM 3121 / NBRC 102363 / NCIMB 12654 / NRRL B-3342 / UNCC 431)</name>
    <dbReference type="NCBI Taxonomy" id="512565"/>
    <lineage>
        <taxon>Bacteria</taxon>
        <taxon>Bacillati</taxon>
        <taxon>Actinomycetota</taxon>
        <taxon>Actinomycetes</taxon>
        <taxon>Micromonosporales</taxon>
        <taxon>Micromonosporaceae</taxon>
        <taxon>Actinoplanes</taxon>
    </lineage>
</organism>
<feature type="transmembrane region" description="Helical" evidence="1">
    <location>
        <begin position="29"/>
        <end position="50"/>
    </location>
</feature>
<dbReference type="AlphaFoldDB" id="I0H2Y0"/>
<dbReference type="Proteomes" id="UP000007882">
    <property type="component" value="Chromosome"/>
</dbReference>
<proteinExistence type="predicted"/>
<dbReference type="RefSeq" id="WP_014442262.1">
    <property type="nucleotide sequence ID" value="NC_017093.1"/>
</dbReference>
<dbReference type="PATRIC" id="fig|512565.3.peg.2145"/>
<keyword evidence="1" id="KW-0812">Transmembrane</keyword>
<dbReference type="KEGG" id="ams:AMIS_21470"/>
<sequence length="178" mass="19759">MSAAVFWDAPETMTTADLISLARHEWGDLLLAVGSMLGWLALFAVIAWALSWMRDDEVVPADDDADLAAIADAVAEEHPTGSVVVQDGPDVLLRPARPVNERRDSRWPTKNANRGDYFDEASRRANEANAEWITEQRQSELGRQLVDSTEQFLKAQAARQARWDAATTQEIKRGDPGE</sequence>
<protein>
    <submittedName>
        <fullName evidence="2">Uncharacterized protein</fullName>
    </submittedName>
</protein>